<dbReference type="Proteomes" id="UP000637239">
    <property type="component" value="Chromosome 6"/>
</dbReference>
<dbReference type="RefSeq" id="XP_043139554.1">
    <property type="nucleotide sequence ID" value="XM_043282145.1"/>
</dbReference>
<name>A0A7R7VUG9_ASPCH</name>
<evidence type="ECO:0000313" key="2">
    <source>
        <dbReference type="Proteomes" id="UP000637239"/>
    </source>
</evidence>
<protein>
    <submittedName>
        <fullName evidence="1">Uncharacterized protein</fullName>
    </submittedName>
</protein>
<proteinExistence type="predicted"/>
<reference evidence="1" key="1">
    <citation type="submission" date="2021-01" db="EMBL/GenBank/DDBJ databases">
        <authorList>
            <consortium name="Aspergillus chevalieri M1 genome sequencing consortium"/>
            <person name="Kazuki M."/>
            <person name="Futagami T."/>
        </authorList>
    </citation>
    <scope>NUCLEOTIDE SEQUENCE</scope>
    <source>
        <strain evidence="1">M1</strain>
    </source>
</reference>
<gene>
    <name evidence="1" type="ORF">ACHE_60918S</name>
</gene>
<accession>A0A7R7VUG9</accession>
<sequence length="100" mass="10897">MTLSLQPNTPTHSNNIDLTWANSPLVCLGTHTEPAPGFPVLADDIALSTIIHWHPANIAKPVAPLRMATMQEDMFYLATKKGAEALGQPRLSSRAFHLLL</sequence>
<dbReference type="KEGG" id="ache:ACHE_60918S"/>
<dbReference type="AlphaFoldDB" id="A0A7R7VUG9"/>
<dbReference type="GeneID" id="66985390"/>
<keyword evidence="2" id="KW-1185">Reference proteome</keyword>
<evidence type="ECO:0000313" key="1">
    <source>
        <dbReference type="EMBL" id="BCR91032.1"/>
    </source>
</evidence>
<organism evidence="1 2">
    <name type="scientific">Aspergillus chevalieri</name>
    <name type="common">Eurotium chevalieri</name>
    <dbReference type="NCBI Taxonomy" id="182096"/>
    <lineage>
        <taxon>Eukaryota</taxon>
        <taxon>Fungi</taxon>
        <taxon>Dikarya</taxon>
        <taxon>Ascomycota</taxon>
        <taxon>Pezizomycotina</taxon>
        <taxon>Eurotiomycetes</taxon>
        <taxon>Eurotiomycetidae</taxon>
        <taxon>Eurotiales</taxon>
        <taxon>Aspergillaceae</taxon>
        <taxon>Aspergillus</taxon>
        <taxon>Aspergillus subgen. Aspergillus</taxon>
    </lineage>
</organism>
<reference evidence="1" key="2">
    <citation type="submission" date="2021-02" db="EMBL/GenBank/DDBJ databases">
        <title>Aspergillus chevalieri M1 genome sequence.</title>
        <authorList>
            <person name="Kadooka C."/>
            <person name="Mori K."/>
            <person name="Futagami T."/>
        </authorList>
    </citation>
    <scope>NUCLEOTIDE SEQUENCE</scope>
    <source>
        <strain evidence="1">M1</strain>
    </source>
</reference>
<dbReference type="EMBL" id="AP024421">
    <property type="protein sequence ID" value="BCR91032.1"/>
    <property type="molecule type" value="Genomic_DNA"/>
</dbReference>